<dbReference type="PANTHER" id="PTHR43080:SF2">
    <property type="entry name" value="CBS DOMAIN-CONTAINING PROTEIN"/>
    <property type="match status" value="1"/>
</dbReference>
<evidence type="ECO:0000313" key="5">
    <source>
        <dbReference type="Proteomes" id="UP000321805"/>
    </source>
</evidence>
<dbReference type="PROSITE" id="PS51371">
    <property type="entry name" value="CBS"/>
    <property type="match status" value="2"/>
</dbReference>
<dbReference type="Pfam" id="PF00571">
    <property type="entry name" value="CBS"/>
    <property type="match status" value="2"/>
</dbReference>
<dbReference type="KEGG" id="bsol:FSW04_21635"/>
<keyword evidence="5" id="KW-1185">Reference proteome</keyword>
<dbReference type="InterPro" id="IPR046342">
    <property type="entry name" value="CBS_dom_sf"/>
</dbReference>
<sequence length="140" mass="14403">MQVRDGMSNVVLTVGPGHSLREAAKLMSERGVGAAVVLDGDAAGPGILTERDVLDAVGAGQDVDAERVGDHLTSDVVFAALDWSLEEAAVAMVQGGFRHLIVYDAGEIAGILSVRDVVRCWTDDGAICEVPASVSADASA</sequence>
<accession>A0A5B8U9P8</accession>
<keyword evidence="1 2" id="KW-0129">CBS domain</keyword>
<dbReference type="SMART" id="SM00116">
    <property type="entry name" value="CBS"/>
    <property type="match status" value="2"/>
</dbReference>
<feature type="domain" description="CBS" evidence="3">
    <location>
        <begin position="72"/>
        <end position="127"/>
    </location>
</feature>
<dbReference type="AlphaFoldDB" id="A0A5B8U9P8"/>
<dbReference type="InterPro" id="IPR000644">
    <property type="entry name" value="CBS_dom"/>
</dbReference>
<dbReference type="Gene3D" id="3.10.580.10">
    <property type="entry name" value="CBS-domain"/>
    <property type="match status" value="1"/>
</dbReference>
<dbReference type="OrthoDB" id="9807125at2"/>
<dbReference type="InterPro" id="IPR051257">
    <property type="entry name" value="Diverse_CBS-Domain"/>
</dbReference>
<dbReference type="EMBL" id="CP042430">
    <property type="protein sequence ID" value="QEC49909.1"/>
    <property type="molecule type" value="Genomic_DNA"/>
</dbReference>
<dbReference type="Proteomes" id="UP000321805">
    <property type="component" value="Chromosome"/>
</dbReference>
<feature type="domain" description="CBS" evidence="3">
    <location>
        <begin position="7"/>
        <end position="63"/>
    </location>
</feature>
<evidence type="ECO:0000313" key="4">
    <source>
        <dbReference type="EMBL" id="QEC49909.1"/>
    </source>
</evidence>
<evidence type="ECO:0000256" key="2">
    <source>
        <dbReference type="PROSITE-ProRule" id="PRU00703"/>
    </source>
</evidence>
<organism evidence="4 5">
    <name type="scientific">Baekduia soli</name>
    <dbReference type="NCBI Taxonomy" id="496014"/>
    <lineage>
        <taxon>Bacteria</taxon>
        <taxon>Bacillati</taxon>
        <taxon>Actinomycetota</taxon>
        <taxon>Thermoleophilia</taxon>
        <taxon>Solirubrobacterales</taxon>
        <taxon>Baekduiaceae</taxon>
        <taxon>Baekduia</taxon>
    </lineage>
</organism>
<evidence type="ECO:0000259" key="3">
    <source>
        <dbReference type="PROSITE" id="PS51371"/>
    </source>
</evidence>
<dbReference type="SUPFAM" id="SSF54631">
    <property type="entry name" value="CBS-domain pair"/>
    <property type="match status" value="1"/>
</dbReference>
<protein>
    <submittedName>
        <fullName evidence="4">CBS domain-containing protein</fullName>
    </submittedName>
</protein>
<evidence type="ECO:0000256" key="1">
    <source>
        <dbReference type="ARBA" id="ARBA00023122"/>
    </source>
</evidence>
<gene>
    <name evidence="4" type="ORF">FSW04_21635</name>
</gene>
<reference evidence="4 5" key="1">
    <citation type="journal article" date="2018" name="J. Microbiol.">
        <title>Baekduia soli gen. nov., sp. nov., a novel bacterium isolated from the soil of Baekdu Mountain and proposal of a novel family name, Baekduiaceae fam. nov.</title>
        <authorList>
            <person name="An D.S."/>
            <person name="Siddiqi M.Z."/>
            <person name="Kim K.H."/>
            <person name="Yu H.S."/>
            <person name="Im W.T."/>
        </authorList>
    </citation>
    <scope>NUCLEOTIDE SEQUENCE [LARGE SCALE GENOMIC DNA]</scope>
    <source>
        <strain evidence="4 5">BR7-21</strain>
    </source>
</reference>
<name>A0A5B8U9P8_9ACTN</name>
<dbReference type="PANTHER" id="PTHR43080">
    <property type="entry name" value="CBS DOMAIN-CONTAINING PROTEIN CBSX3, MITOCHONDRIAL"/>
    <property type="match status" value="1"/>
</dbReference>
<dbReference type="RefSeq" id="WP_146922274.1">
    <property type="nucleotide sequence ID" value="NZ_CP042430.1"/>
</dbReference>
<proteinExistence type="predicted"/>